<evidence type="ECO:0000313" key="11">
    <source>
        <dbReference type="Proteomes" id="UP000094065"/>
    </source>
</evidence>
<dbReference type="GeneID" id="30152321"/>
<dbReference type="Pfam" id="PF00443">
    <property type="entry name" value="UCH"/>
    <property type="match status" value="1"/>
</dbReference>
<dbReference type="GO" id="GO:0006508">
    <property type="term" value="P:proteolysis"/>
    <property type="evidence" value="ECO:0007669"/>
    <property type="project" value="UniProtKB-KW"/>
</dbReference>
<dbReference type="SUPFAM" id="SSF52821">
    <property type="entry name" value="Rhodanese/Cell cycle control phosphatase"/>
    <property type="match status" value="1"/>
</dbReference>
<feature type="compositionally biased region" description="Polar residues" evidence="8">
    <location>
        <begin position="236"/>
        <end position="251"/>
    </location>
</feature>
<feature type="compositionally biased region" description="Polar residues" evidence="8">
    <location>
        <begin position="400"/>
        <end position="410"/>
    </location>
</feature>
<dbReference type="STRING" id="1295533.A0A1E3I2K2"/>
<feature type="compositionally biased region" description="Pro residues" evidence="8">
    <location>
        <begin position="453"/>
        <end position="481"/>
    </location>
</feature>
<dbReference type="InterPro" id="IPR036873">
    <property type="entry name" value="Rhodanese-like_dom_sf"/>
</dbReference>
<feature type="region of interest" description="Disordered" evidence="8">
    <location>
        <begin position="688"/>
        <end position="728"/>
    </location>
</feature>
<dbReference type="InterPro" id="IPR050185">
    <property type="entry name" value="Ub_carboxyl-term_hydrolase"/>
</dbReference>
<evidence type="ECO:0000256" key="8">
    <source>
        <dbReference type="SAM" id="MobiDB-lite"/>
    </source>
</evidence>
<dbReference type="EMBL" id="AWGJ01000002">
    <property type="protein sequence ID" value="ODN82727.1"/>
    <property type="molecule type" value="Genomic_DNA"/>
</dbReference>
<organism evidence="10 11">
    <name type="scientific">Cryptococcus amylolentus CBS 6039</name>
    <dbReference type="NCBI Taxonomy" id="1295533"/>
    <lineage>
        <taxon>Eukaryota</taxon>
        <taxon>Fungi</taxon>
        <taxon>Dikarya</taxon>
        <taxon>Basidiomycota</taxon>
        <taxon>Agaricomycotina</taxon>
        <taxon>Tremellomycetes</taxon>
        <taxon>Tremellales</taxon>
        <taxon>Cryptococcaceae</taxon>
        <taxon>Cryptococcus</taxon>
    </lineage>
</organism>
<evidence type="ECO:0000256" key="3">
    <source>
        <dbReference type="ARBA" id="ARBA00012759"/>
    </source>
</evidence>
<dbReference type="InterPro" id="IPR018200">
    <property type="entry name" value="USP_CS"/>
</dbReference>
<dbReference type="PROSITE" id="PS00972">
    <property type="entry name" value="USP_1"/>
    <property type="match status" value="1"/>
</dbReference>
<feature type="region of interest" description="Disordered" evidence="8">
    <location>
        <begin position="116"/>
        <end position="143"/>
    </location>
</feature>
<dbReference type="RefSeq" id="XP_018996727.1">
    <property type="nucleotide sequence ID" value="XM_019134300.1"/>
</dbReference>
<comment type="similarity">
    <text evidence="2">Belongs to the peptidase C19 family.</text>
</comment>
<feature type="compositionally biased region" description="Low complexity" evidence="8">
    <location>
        <begin position="253"/>
        <end position="272"/>
    </location>
</feature>
<feature type="region of interest" description="Disordered" evidence="8">
    <location>
        <begin position="757"/>
        <end position="803"/>
    </location>
</feature>
<protein>
    <recommendedName>
        <fullName evidence="3">ubiquitinyl hydrolase 1</fullName>
        <ecNumber evidence="3">3.4.19.12</ecNumber>
    </recommendedName>
</protein>
<dbReference type="PANTHER" id="PTHR21646:SF95">
    <property type="entry name" value="UBIQUITIN CARBOXYL-TERMINAL HYDROLASE 4-RELATED"/>
    <property type="match status" value="1"/>
</dbReference>
<keyword evidence="11" id="KW-1185">Reference proteome</keyword>
<evidence type="ECO:0000256" key="1">
    <source>
        <dbReference type="ARBA" id="ARBA00000707"/>
    </source>
</evidence>
<dbReference type="Gene3D" id="3.40.250.10">
    <property type="entry name" value="Rhodanese-like domain"/>
    <property type="match status" value="1"/>
</dbReference>
<name>A0A1E3I2K2_9TREE</name>
<keyword evidence="7" id="KW-0788">Thiol protease</keyword>
<feature type="compositionally biased region" description="Low complexity" evidence="8">
    <location>
        <begin position="763"/>
        <end position="793"/>
    </location>
</feature>
<evidence type="ECO:0000259" key="9">
    <source>
        <dbReference type="PROSITE" id="PS50235"/>
    </source>
</evidence>
<dbReference type="PROSITE" id="PS00973">
    <property type="entry name" value="USP_2"/>
    <property type="match status" value="1"/>
</dbReference>
<dbReference type="Gene3D" id="3.90.70.10">
    <property type="entry name" value="Cysteine proteinases"/>
    <property type="match status" value="1"/>
</dbReference>
<dbReference type="InterPro" id="IPR001394">
    <property type="entry name" value="Peptidase_C19_UCH"/>
</dbReference>
<evidence type="ECO:0000256" key="2">
    <source>
        <dbReference type="ARBA" id="ARBA00009085"/>
    </source>
</evidence>
<dbReference type="PANTHER" id="PTHR21646">
    <property type="entry name" value="UBIQUITIN CARBOXYL-TERMINAL HYDROLASE"/>
    <property type="match status" value="1"/>
</dbReference>
<dbReference type="InterPro" id="IPR028889">
    <property type="entry name" value="USP"/>
</dbReference>
<comment type="caution">
    <text evidence="10">The sequence shown here is derived from an EMBL/GenBank/DDBJ whole genome shotgun (WGS) entry which is preliminary data.</text>
</comment>
<reference evidence="10 11" key="1">
    <citation type="submission" date="2016-06" db="EMBL/GenBank/DDBJ databases">
        <title>Evolution of pathogenesis and genome organization in the Tremellales.</title>
        <authorList>
            <person name="Cuomo C."/>
            <person name="Litvintseva A."/>
            <person name="Heitman J."/>
            <person name="Chen Y."/>
            <person name="Sun S."/>
            <person name="Springer D."/>
            <person name="Dromer F."/>
            <person name="Young S."/>
            <person name="Zeng Q."/>
            <person name="Chapman S."/>
            <person name="Gujja S."/>
            <person name="Saif S."/>
            <person name="Birren B."/>
        </authorList>
    </citation>
    <scope>NUCLEOTIDE SEQUENCE [LARGE SCALE GENOMIC DNA]</scope>
    <source>
        <strain evidence="10 11">CBS 6039</strain>
    </source>
</reference>
<feature type="compositionally biased region" description="Pro residues" evidence="8">
    <location>
        <begin position="289"/>
        <end position="315"/>
    </location>
</feature>
<evidence type="ECO:0000256" key="6">
    <source>
        <dbReference type="ARBA" id="ARBA00022801"/>
    </source>
</evidence>
<keyword evidence="4" id="KW-0645">Protease</keyword>
<evidence type="ECO:0000256" key="4">
    <source>
        <dbReference type="ARBA" id="ARBA00022670"/>
    </source>
</evidence>
<gene>
    <name evidence="10" type="ORF">L202_01012</name>
</gene>
<feature type="region of interest" description="Disordered" evidence="8">
    <location>
        <begin position="638"/>
        <end position="676"/>
    </location>
</feature>
<dbReference type="CDD" id="cd02674">
    <property type="entry name" value="Peptidase_C19R"/>
    <property type="match status" value="1"/>
</dbReference>
<dbReference type="Proteomes" id="UP000094065">
    <property type="component" value="Unassembled WGS sequence"/>
</dbReference>
<dbReference type="PROSITE" id="PS50235">
    <property type="entry name" value="USP_3"/>
    <property type="match status" value="1"/>
</dbReference>
<keyword evidence="5" id="KW-0833">Ubl conjugation pathway</keyword>
<feature type="compositionally biased region" description="Polar residues" evidence="8">
    <location>
        <begin position="688"/>
        <end position="703"/>
    </location>
</feature>
<feature type="compositionally biased region" description="Low complexity" evidence="8">
    <location>
        <begin position="194"/>
        <end position="205"/>
    </location>
</feature>
<evidence type="ECO:0000256" key="5">
    <source>
        <dbReference type="ARBA" id="ARBA00022786"/>
    </source>
</evidence>
<comment type="catalytic activity">
    <reaction evidence="1">
        <text>Thiol-dependent hydrolysis of ester, thioester, amide, peptide and isopeptide bonds formed by the C-terminal Gly of ubiquitin (a 76-residue protein attached to proteins as an intracellular targeting signal).</text>
        <dbReference type="EC" id="3.4.19.12"/>
    </reaction>
</comment>
<dbReference type="PRINTS" id="PR01217">
    <property type="entry name" value="PRICHEXTENSN"/>
</dbReference>
<dbReference type="SUPFAM" id="SSF54001">
    <property type="entry name" value="Cysteine proteinases"/>
    <property type="match status" value="1"/>
</dbReference>
<dbReference type="GO" id="GO:0004843">
    <property type="term" value="F:cysteine-type deubiquitinase activity"/>
    <property type="evidence" value="ECO:0007669"/>
    <property type="project" value="UniProtKB-EC"/>
</dbReference>
<evidence type="ECO:0000313" key="10">
    <source>
        <dbReference type="EMBL" id="ODN82727.1"/>
    </source>
</evidence>
<feature type="domain" description="USP" evidence="9">
    <location>
        <begin position="883"/>
        <end position="1237"/>
    </location>
</feature>
<feature type="compositionally biased region" description="Polar residues" evidence="8">
    <location>
        <begin position="273"/>
        <end position="283"/>
    </location>
</feature>
<feature type="compositionally biased region" description="Polar residues" evidence="8">
    <location>
        <begin position="121"/>
        <end position="142"/>
    </location>
</feature>
<evidence type="ECO:0000256" key="7">
    <source>
        <dbReference type="ARBA" id="ARBA00022807"/>
    </source>
</evidence>
<proteinExistence type="inferred from homology"/>
<dbReference type="OrthoDB" id="292964at2759"/>
<accession>A0A1E3I2K2</accession>
<feature type="compositionally biased region" description="Basic and acidic residues" evidence="8">
    <location>
        <begin position="347"/>
        <end position="357"/>
    </location>
</feature>
<sequence>MTAPPSHPATYVNFPFSLILERMPSEKDPNVFPPKTWLERAKYYGDKATLAERKGCKEDMYVWYTLYCQCYLHAGTHPDWGEAKKKDPALAARYKEMKPMYEQYFGKAKVVKEQLRAAEAKSTSSSRPHPTRQPSGPETGSIGNLRDRMAALAGHGMAVESVQPTAGAAKRMSRDMPPPKIVAKPAALSGNHLSGAGRARSSSGSHKSPTTTGGAQVIVTASSRPSAPSPAPSVATHPTGSSMRSNNQANLGPSAGPSNAASPSSSQIHSASVTPTDRVPSTYTTPQASPLPPPPTVRLNPSPQPPNGAHPPAPPAHQTFQEFERNFPSLSEFTKEWEEPLPNPHSRNGDGADDRSPNEYSNGDAGLPNLPSVPTSRPGLPPPPSKPDFGSFSPRDERSTAPSPVSQNGPSRGDDVAGPSIQRPESSAGRAKEDDSRANGVNGKTQLNFPVAIPTPPTQARSPLPPTPSQSVPPPSRSAPPPREKPRFPISNSIAPDQLRGYFLNPSVEMLFLDVRPEEEAKYHVAQEYESRTLKEVNVVQIDPTLLMRDGMDIPKLEDSLSLSPPKQQTYFANRDKYDLVIVYDASSTNWPTSGPLQRLWNMFFNGHDPKKLQRPPVVLIGGHHGWIEFIKMRAGRHQAHKESRSGVLQPDVVSPVPSGQKKANRDMPVYQPSQYSKTITENFTSAPQSMTGESRYSHSHTQSYPSSYKSPPPSSHQHHRSGSSYSVQAPIAAPPQASIHPGPGARRRSDYIEHSGQTYSGAAPSTSSTPQPQSHSQATSPTSNYYSPPSTSIAQNLTSPRQGVDYPQAHALAKVAMPPPVARPMERHDYSSMGGGYMPGQGHGQGQGHLVKSHAQRDLRQNGVVAGGEKVGYWLDVVVGLTGLKNLGNTCYMNSTIQCLSATFPFATFFLDNTFKKSLNLDNPLGTKGELAKAWAGLLSVLWSEKYEFLSPMTFRKQIIQFAPQFLGTDQHDSQEFLSFVLDGLHEDLNRIKKKPAPVEMTPEREAMLETSPPEVASESEWQIYRQRNDSLIVDLFQGQYRNRLECLTCHKTSTTYDAFMYMSLPVPAGKTKVVVQELIDEFVKHEIMEKEDAWYCPRCKTRRRATKTLSISRLPPVLLIQLKRFTTRDGRFWDKSETPVIFPIRGLDLSRYLPARRQDTGVGGLDMNDPRTQVGPFKYDLYAVSNHMGTLSSGHYTAFVKSREGWKYCEDSQISSAQEKDVVVSSSVSWVEQEARGTYPAWLVQLLPPLGTKPEASPPSDRARLTYMCFSSSHVLHTFCEYRSCPLLNCGSSFAWSQSGSAMCGLYGLFGSAQPRIKPASGTGMQKGRWQMIVLRVRPSFASSHVDRQTIIWSKGREGDARSFVGKRADRSLQVL</sequence>
<dbReference type="GO" id="GO:0016579">
    <property type="term" value="P:protein deubiquitination"/>
    <property type="evidence" value="ECO:0007669"/>
    <property type="project" value="InterPro"/>
</dbReference>
<dbReference type="Gene3D" id="1.20.58.80">
    <property type="entry name" value="Phosphotransferase system, lactose/cellobiose-type IIA subunit"/>
    <property type="match status" value="1"/>
</dbReference>
<dbReference type="InterPro" id="IPR038765">
    <property type="entry name" value="Papain-like_cys_pep_sf"/>
</dbReference>
<dbReference type="EC" id="3.4.19.12" evidence="3"/>
<keyword evidence="6" id="KW-0378">Hydrolase</keyword>
<feature type="region of interest" description="Disordered" evidence="8">
    <location>
        <begin position="163"/>
        <end position="493"/>
    </location>
</feature>